<dbReference type="Pfam" id="PF13561">
    <property type="entry name" value="adh_short_C2"/>
    <property type="match status" value="1"/>
</dbReference>
<accession>A0A9W8DUB7</accession>
<dbReference type="Proteomes" id="UP001150538">
    <property type="component" value="Unassembled WGS sequence"/>
</dbReference>
<dbReference type="GO" id="GO:0044281">
    <property type="term" value="P:small molecule metabolic process"/>
    <property type="evidence" value="ECO:0007669"/>
    <property type="project" value="UniProtKB-ARBA"/>
</dbReference>
<gene>
    <name evidence="5" type="ORF">H4219_002500</name>
</gene>
<dbReference type="PANTHER" id="PTHR42760:SF115">
    <property type="entry name" value="3-OXOACYL-[ACYL-CARRIER-PROTEIN] REDUCTASE FABG"/>
    <property type="match status" value="1"/>
</dbReference>
<dbReference type="AlphaFoldDB" id="A0A9W8DUB7"/>
<evidence type="ECO:0000256" key="3">
    <source>
        <dbReference type="ARBA" id="ARBA00023002"/>
    </source>
</evidence>
<keyword evidence="2" id="KW-0521">NADP</keyword>
<evidence type="ECO:0000313" key="6">
    <source>
        <dbReference type="Proteomes" id="UP001150538"/>
    </source>
</evidence>
<keyword evidence="3" id="KW-0560">Oxidoreductase</keyword>
<dbReference type="EMBL" id="JANBPU010000041">
    <property type="protein sequence ID" value="KAJ1918627.1"/>
    <property type="molecule type" value="Genomic_DNA"/>
</dbReference>
<organism evidence="5 6">
    <name type="scientific">Mycoemilia scoparia</name>
    <dbReference type="NCBI Taxonomy" id="417184"/>
    <lineage>
        <taxon>Eukaryota</taxon>
        <taxon>Fungi</taxon>
        <taxon>Fungi incertae sedis</taxon>
        <taxon>Zoopagomycota</taxon>
        <taxon>Kickxellomycotina</taxon>
        <taxon>Kickxellomycetes</taxon>
        <taxon>Kickxellales</taxon>
        <taxon>Kickxellaceae</taxon>
        <taxon>Mycoemilia</taxon>
    </lineage>
</organism>
<proteinExistence type="inferred from homology"/>
<evidence type="ECO:0000256" key="4">
    <source>
        <dbReference type="SAM" id="MobiDB-lite"/>
    </source>
</evidence>
<dbReference type="PANTHER" id="PTHR42760">
    <property type="entry name" value="SHORT-CHAIN DEHYDROGENASES/REDUCTASES FAMILY MEMBER"/>
    <property type="match status" value="1"/>
</dbReference>
<dbReference type="SUPFAM" id="SSF51735">
    <property type="entry name" value="NAD(P)-binding Rossmann-fold domains"/>
    <property type="match status" value="1"/>
</dbReference>
<dbReference type="PRINTS" id="PR00081">
    <property type="entry name" value="GDHRDH"/>
</dbReference>
<name>A0A9W8DUB7_9FUNG</name>
<reference evidence="5" key="1">
    <citation type="submission" date="2022-07" db="EMBL/GenBank/DDBJ databases">
        <title>Phylogenomic reconstructions and comparative analyses of Kickxellomycotina fungi.</title>
        <authorList>
            <person name="Reynolds N.K."/>
            <person name="Stajich J.E."/>
            <person name="Barry K."/>
            <person name="Grigoriev I.V."/>
            <person name="Crous P."/>
            <person name="Smith M.E."/>
        </authorList>
    </citation>
    <scope>NUCLEOTIDE SEQUENCE</scope>
    <source>
        <strain evidence="5">NBRC 100468</strain>
    </source>
</reference>
<dbReference type="OrthoDB" id="1888931at2759"/>
<evidence type="ECO:0000313" key="5">
    <source>
        <dbReference type="EMBL" id="KAJ1918627.1"/>
    </source>
</evidence>
<dbReference type="FunFam" id="3.40.50.720:FF:000090">
    <property type="entry name" value="NADP-dependent mannitol dehydrogenase"/>
    <property type="match status" value="1"/>
</dbReference>
<keyword evidence="6" id="KW-1185">Reference proteome</keyword>
<dbReference type="InterPro" id="IPR002347">
    <property type="entry name" value="SDR_fam"/>
</dbReference>
<dbReference type="GO" id="GO:0005975">
    <property type="term" value="P:carbohydrate metabolic process"/>
    <property type="evidence" value="ECO:0007669"/>
    <property type="project" value="UniProtKB-ARBA"/>
</dbReference>
<evidence type="ECO:0000256" key="1">
    <source>
        <dbReference type="ARBA" id="ARBA00006484"/>
    </source>
</evidence>
<dbReference type="Gene3D" id="3.40.50.720">
    <property type="entry name" value="NAD(P)-binding Rossmann-like Domain"/>
    <property type="match status" value="1"/>
</dbReference>
<feature type="compositionally biased region" description="Low complexity" evidence="4">
    <location>
        <begin position="1"/>
        <end position="10"/>
    </location>
</feature>
<sequence>MSNPSSSSPSADQPQQHFSHVPPPPTAEEVAKAIAESKAKYPESTKPRDFLSSFRVDGKVAVITGGAGGLGFSMAESLCSVGLSGIAILDVVEESGRKAAQKLNDIYKLDAKFYQVDVRNSDQVNKVIDQVVEDLGSVDILVNSAGVADLVKAEDYPEDKFKRVVDINLNGSFLVAQACARHMIEAKKGGSIVFIASMSASIVNWPQPQCAYNASKAGVVHLMKSLAAEWAVYGIRCNSISPGYMDTALNRAYHTLFTQWRDRTPQGRLGAPDELCGATIWLASPASAFCTGSDIIIDGGYTTL</sequence>
<comment type="caution">
    <text evidence="5">The sequence shown here is derived from an EMBL/GenBank/DDBJ whole genome shotgun (WGS) entry which is preliminary data.</text>
</comment>
<protein>
    <submittedName>
        <fullName evidence="5">Uncharacterized protein</fullName>
    </submittedName>
</protein>
<dbReference type="PROSITE" id="PS00061">
    <property type="entry name" value="ADH_SHORT"/>
    <property type="match status" value="1"/>
</dbReference>
<dbReference type="PRINTS" id="PR00080">
    <property type="entry name" value="SDRFAMILY"/>
</dbReference>
<comment type="similarity">
    <text evidence="1">Belongs to the short-chain dehydrogenases/reductases (SDR) family.</text>
</comment>
<evidence type="ECO:0000256" key="2">
    <source>
        <dbReference type="ARBA" id="ARBA00022857"/>
    </source>
</evidence>
<dbReference type="GO" id="GO:0050085">
    <property type="term" value="F:mannitol 2-dehydrogenase (NADP+) activity"/>
    <property type="evidence" value="ECO:0007669"/>
    <property type="project" value="UniProtKB-ARBA"/>
</dbReference>
<feature type="region of interest" description="Disordered" evidence="4">
    <location>
        <begin position="1"/>
        <end position="31"/>
    </location>
</feature>
<dbReference type="InterPro" id="IPR020904">
    <property type="entry name" value="Sc_DH/Rdtase_CS"/>
</dbReference>
<dbReference type="InterPro" id="IPR036291">
    <property type="entry name" value="NAD(P)-bd_dom_sf"/>
</dbReference>